<evidence type="ECO:0000256" key="4">
    <source>
        <dbReference type="ARBA" id="ARBA00022553"/>
    </source>
</evidence>
<evidence type="ECO:0000313" key="14">
    <source>
        <dbReference type="EMBL" id="GFQ99941.1"/>
    </source>
</evidence>
<keyword evidence="3 11" id="KW-0963">Cytoplasm</keyword>
<feature type="binding site" evidence="11">
    <location>
        <begin position="562"/>
        <end position="569"/>
    </location>
    <ligand>
        <name>ATP</name>
        <dbReference type="ChEBI" id="CHEBI:30616"/>
    </ligand>
</feature>
<feature type="binding site" evidence="11">
    <location>
        <position position="509"/>
    </location>
    <ligand>
        <name>[4Fe-4S] cluster</name>
        <dbReference type="ChEBI" id="CHEBI:49883"/>
        <label>1</label>
    </ligand>
</feature>
<protein>
    <recommendedName>
        <fullName evidence="11">Cytosolic Fe-S cluster assembly factor NUBP1 homolog</fullName>
    </recommendedName>
</protein>
<evidence type="ECO:0000256" key="10">
    <source>
        <dbReference type="ARBA" id="ARBA00055167"/>
    </source>
</evidence>
<name>A0A8X6GA69_TRICU</name>
<dbReference type="FunFam" id="1.10.510.10:FF:000842">
    <property type="entry name" value="Nuclear receptor-binding protein"/>
    <property type="match status" value="1"/>
</dbReference>
<feature type="binding site" evidence="11">
    <location>
        <position position="532"/>
    </location>
    <ligand>
        <name>[4Fe-4S] cluster</name>
        <dbReference type="ChEBI" id="CHEBI:49883"/>
        <label>1</label>
    </ligand>
</feature>
<dbReference type="InterPro" id="IPR028601">
    <property type="entry name" value="NUBP1/Nbp35"/>
</dbReference>
<dbReference type="InterPro" id="IPR000719">
    <property type="entry name" value="Prot_kinase_dom"/>
</dbReference>
<dbReference type="Gene3D" id="3.30.200.20">
    <property type="entry name" value="Phosphorylase Kinase, domain 1"/>
    <property type="match status" value="1"/>
</dbReference>
<dbReference type="GO" id="GO:0046872">
    <property type="term" value="F:metal ion binding"/>
    <property type="evidence" value="ECO:0007669"/>
    <property type="project" value="UniProtKB-KW"/>
</dbReference>
<keyword evidence="4" id="KW-0597">Phosphoprotein</keyword>
<feature type="compositionally biased region" description="Acidic residues" evidence="12">
    <location>
        <begin position="21"/>
        <end position="32"/>
    </location>
</feature>
<dbReference type="GO" id="GO:0005524">
    <property type="term" value="F:ATP binding"/>
    <property type="evidence" value="ECO:0007669"/>
    <property type="project" value="UniProtKB-KW"/>
</dbReference>
<keyword evidence="7 11" id="KW-0067">ATP-binding</keyword>
<keyword evidence="14" id="KW-0675">Receptor</keyword>
<dbReference type="InterPro" id="IPR019591">
    <property type="entry name" value="Mrp/NBP35_ATP-bd"/>
</dbReference>
<dbReference type="GO" id="GO:0016226">
    <property type="term" value="P:iron-sulfur cluster assembly"/>
    <property type="evidence" value="ECO:0007669"/>
    <property type="project" value="UniProtKB-UniRule"/>
</dbReference>
<keyword evidence="8 11" id="KW-0408">Iron</keyword>
<dbReference type="GO" id="GO:0051539">
    <property type="term" value="F:4 iron, 4 sulfur cluster binding"/>
    <property type="evidence" value="ECO:0007669"/>
    <property type="project" value="UniProtKB-UniRule"/>
</dbReference>
<dbReference type="Gene3D" id="1.10.510.10">
    <property type="entry name" value="Transferase(Phosphotransferase) domain 1"/>
    <property type="match status" value="1"/>
</dbReference>
<comment type="subcellular location">
    <subcellularLocation>
        <location evidence="1">Cytoplasm</location>
        <location evidence="1">Cell cortex</location>
    </subcellularLocation>
</comment>
<sequence length="811" mass="90422">MTTTNINMDQDKDIKVKSEICDDSEDESENLEESPCGRWLKRREEVQQRDIPGVDAAYLAMDTEEGVEVVWNEVKFSERKNFKYQEGKIRGVFDSLTQLDHPNIVKLHKYWIDMDSKKPRVIFITEYMSSGSLKQFLKKTKHNVIKLPLPSWKRWCSQILSALNYLHSCSPPIIHGNLTCDTIFIQHNGLIKIGSVAPDAIHHHVKTYRKDLKNIHFIAPEYGIKTLPLLSAAVDVYALGMCALEMAALEIPINGDSGNQVTDEVVNKTIESLENPLQKDFIRKCLCKNPADRPSVRELLFHPIIFEVHSLKLLAAHSVVRFASYQSDQLTDEALRSRFKPQEDIVAFVPLKGRKTGPQISRTDSQNVELEKLLDDVRTGIYPLTAYAATHTPIIQRRTASPEMTDSAKSTSPEAQEVETRRIVNIMCNIKPQEQGQNFVMTILLRMDDKMNRQLSCEVTQQDTSCGLSEELVFHGFINREDQEMVSNLIGDTLSRRHIPDMPHPALDCPGTGSANAGNAAPCAGCPNQQACSSASDTPDPDLKKIKKNLSYTKNIVLILSGKGGVGKSTFTSLLAQMLTEDDTINVGVVDVDLCGPSMPRIFGVEKEKVHMSGYGWSPVYVDENLSMISVAFLLKGPEDAVIWRGAKKNALIKQFLKDVDWGPLEYLIVDTPPGTSDEHISLVSFLQGTSLRGAIIVTTPQEESLLDVRKQISFCNKINLPVIGVVENMNVFVCPKCKVPSEIFPPNTGGAEKMAEEMKVPFLGKIPLNTDIGRGCDEGRLFLKVDDFSALEYISAITENMANRIAAMSD</sequence>
<dbReference type="AlphaFoldDB" id="A0A8X6GA69"/>
<dbReference type="Proteomes" id="UP000887116">
    <property type="component" value="Unassembled WGS sequence"/>
</dbReference>
<comment type="similarity">
    <text evidence="11">Belongs to the Mrp/NBP35 ATP-binding proteins family. NUBP1/NBP35 subfamily.</text>
</comment>
<dbReference type="GO" id="GO:0140663">
    <property type="term" value="F:ATP-dependent FeS chaperone activity"/>
    <property type="evidence" value="ECO:0007669"/>
    <property type="project" value="InterPro"/>
</dbReference>
<evidence type="ECO:0000256" key="12">
    <source>
        <dbReference type="SAM" id="MobiDB-lite"/>
    </source>
</evidence>
<keyword evidence="9 11" id="KW-0411">Iron-sulfur</keyword>
<feature type="binding site" evidence="11">
    <location>
        <position position="526"/>
    </location>
    <ligand>
        <name>[4Fe-4S] cluster</name>
        <dbReference type="ChEBI" id="CHEBI:49883"/>
        <label>1</label>
    </ligand>
</feature>
<keyword evidence="15" id="KW-1185">Reference proteome</keyword>
<keyword evidence="5 11" id="KW-0479">Metal-binding</keyword>
<dbReference type="PROSITE" id="PS50011">
    <property type="entry name" value="PROTEIN_KINASE_DOM"/>
    <property type="match status" value="1"/>
</dbReference>
<comment type="subunit">
    <text evidence="11">Heterotetramer of 2 NUBP1 and 2 NUBP2 chains.</text>
</comment>
<feature type="binding site" evidence="11">
    <location>
        <position position="738"/>
    </location>
    <ligand>
        <name>[4Fe-4S] cluster</name>
        <dbReference type="ChEBI" id="CHEBI:49883"/>
        <label>2</label>
        <note>ligand shared with heterodimeric partner</note>
    </ligand>
</feature>
<accession>A0A8X6GA69</accession>
<feature type="domain" description="Protein kinase" evidence="13">
    <location>
        <begin position="43"/>
        <end position="305"/>
    </location>
</feature>
<comment type="cofactor">
    <cofactor evidence="11">
        <name>[4Fe-4S] cluster</name>
        <dbReference type="ChEBI" id="CHEBI:49883"/>
    </cofactor>
    <text evidence="11">Binds 4 [4Fe-4S] clusters per heterotetramer. Contains two stable clusters in the N-termini of NUBP1 and two labile, bridging clusters between subunits of the NUBP1-NUBP2 heterotetramer.</text>
</comment>
<evidence type="ECO:0000256" key="9">
    <source>
        <dbReference type="ARBA" id="ARBA00023014"/>
    </source>
</evidence>
<evidence type="ECO:0000259" key="13">
    <source>
        <dbReference type="PROSITE" id="PS50011"/>
    </source>
</evidence>
<organism evidence="14 15">
    <name type="scientific">Trichonephila clavata</name>
    <name type="common">Joro spider</name>
    <name type="synonym">Nephila clavata</name>
    <dbReference type="NCBI Taxonomy" id="2740835"/>
    <lineage>
        <taxon>Eukaryota</taxon>
        <taxon>Metazoa</taxon>
        <taxon>Ecdysozoa</taxon>
        <taxon>Arthropoda</taxon>
        <taxon>Chelicerata</taxon>
        <taxon>Arachnida</taxon>
        <taxon>Araneae</taxon>
        <taxon>Araneomorphae</taxon>
        <taxon>Entelegynae</taxon>
        <taxon>Araneoidea</taxon>
        <taxon>Nephilidae</taxon>
        <taxon>Trichonephila</taxon>
    </lineage>
</organism>
<evidence type="ECO:0000256" key="2">
    <source>
        <dbReference type="ARBA" id="ARBA00022485"/>
    </source>
</evidence>
<keyword evidence="6 11" id="KW-0547">Nucleotide-binding</keyword>
<evidence type="ECO:0000256" key="8">
    <source>
        <dbReference type="ARBA" id="ARBA00023004"/>
    </source>
</evidence>
<dbReference type="CDD" id="cd02037">
    <property type="entry name" value="Mrp_NBP35"/>
    <property type="match status" value="1"/>
</dbReference>
<dbReference type="Pfam" id="PF10609">
    <property type="entry name" value="ParA"/>
    <property type="match status" value="1"/>
</dbReference>
<dbReference type="Gene3D" id="3.40.50.300">
    <property type="entry name" value="P-loop containing nucleotide triphosphate hydrolases"/>
    <property type="match status" value="1"/>
</dbReference>
<dbReference type="InterPro" id="IPR011009">
    <property type="entry name" value="Kinase-like_dom_sf"/>
</dbReference>
<evidence type="ECO:0000256" key="7">
    <source>
        <dbReference type="ARBA" id="ARBA00022840"/>
    </source>
</evidence>
<comment type="function">
    <text evidence="10">May play a role in subcellular trafficking between the endoplasmic reticulum and Golgi apparatus.</text>
</comment>
<dbReference type="HAMAP" id="MF_02040">
    <property type="entry name" value="Mrp_NBP35"/>
    <property type="match status" value="1"/>
</dbReference>
<dbReference type="SUPFAM" id="SSF56112">
    <property type="entry name" value="Protein kinase-like (PK-like)"/>
    <property type="match status" value="1"/>
</dbReference>
<feature type="compositionally biased region" description="Basic and acidic residues" evidence="12">
    <location>
        <begin position="9"/>
        <end position="20"/>
    </location>
</feature>
<feature type="region of interest" description="Disordered" evidence="12">
    <location>
        <begin position="398"/>
        <end position="417"/>
    </location>
</feature>
<dbReference type="GO" id="GO:0005829">
    <property type="term" value="C:cytosol"/>
    <property type="evidence" value="ECO:0007669"/>
    <property type="project" value="TreeGrafter"/>
</dbReference>
<evidence type="ECO:0000256" key="5">
    <source>
        <dbReference type="ARBA" id="ARBA00022723"/>
    </source>
</evidence>
<keyword evidence="2 11" id="KW-0004">4Fe-4S</keyword>
<dbReference type="Pfam" id="PF00069">
    <property type="entry name" value="Pkinase"/>
    <property type="match status" value="1"/>
</dbReference>
<dbReference type="GO" id="GO:0005938">
    <property type="term" value="C:cell cortex"/>
    <property type="evidence" value="ECO:0007669"/>
    <property type="project" value="UniProtKB-SubCell"/>
</dbReference>
<comment type="function">
    <text evidence="11">Component of the cytosolic iron-sulfur (Fe/S) protein assembly (CIA) machinery. Required for maturation of extramitochondrial Fe-S proteins. The NUBP1-NUBP2 heterotetramer forms a Fe-S scaffold complex, mediating the de novo assembly of an Fe-S cluster and its transfer to target apoproteins.</text>
</comment>
<evidence type="ECO:0000256" key="11">
    <source>
        <dbReference type="HAMAP-Rule" id="MF_03038"/>
    </source>
</evidence>
<gene>
    <name evidence="14" type="primary">Madm</name>
    <name evidence="14" type="ORF">TNCT_520431</name>
</gene>
<dbReference type="OrthoDB" id="1034557at2759"/>
<feature type="compositionally biased region" description="Polar residues" evidence="12">
    <location>
        <begin position="398"/>
        <end position="414"/>
    </location>
</feature>
<dbReference type="HAMAP" id="MF_03038">
    <property type="entry name" value="NUBP1"/>
    <property type="match status" value="1"/>
</dbReference>
<evidence type="ECO:0000256" key="1">
    <source>
        <dbReference type="ARBA" id="ARBA00004544"/>
    </source>
</evidence>
<dbReference type="EMBL" id="BMAO01015182">
    <property type="protein sequence ID" value="GFQ99941.1"/>
    <property type="molecule type" value="Genomic_DNA"/>
</dbReference>
<dbReference type="SUPFAM" id="SSF52540">
    <property type="entry name" value="P-loop containing nucleoside triphosphate hydrolases"/>
    <property type="match status" value="1"/>
</dbReference>
<dbReference type="InterPro" id="IPR027417">
    <property type="entry name" value="P-loop_NTPase"/>
</dbReference>
<comment type="caution">
    <text evidence="14">The sequence shown here is derived from an EMBL/GenBank/DDBJ whole genome shotgun (WGS) entry which is preliminary data.</text>
</comment>
<feature type="binding site" evidence="11">
    <location>
        <position position="523"/>
    </location>
    <ligand>
        <name>[4Fe-4S] cluster</name>
        <dbReference type="ChEBI" id="CHEBI:49883"/>
        <label>1</label>
    </ligand>
</feature>
<feature type="region of interest" description="Disordered" evidence="12">
    <location>
        <begin position="1"/>
        <end position="34"/>
    </location>
</feature>
<dbReference type="PANTHER" id="PTHR23264">
    <property type="entry name" value="NUCLEOTIDE-BINDING PROTEIN NBP35 YEAST -RELATED"/>
    <property type="match status" value="1"/>
</dbReference>
<dbReference type="FunFam" id="3.30.200.20:FF:000098">
    <property type="entry name" value="Nuclear receptor-binding protein 1"/>
    <property type="match status" value="1"/>
</dbReference>
<dbReference type="InterPro" id="IPR033756">
    <property type="entry name" value="YlxH/NBP35"/>
</dbReference>
<evidence type="ECO:0000256" key="3">
    <source>
        <dbReference type="ARBA" id="ARBA00022490"/>
    </source>
</evidence>
<evidence type="ECO:0000313" key="15">
    <source>
        <dbReference type="Proteomes" id="UP000887116"/>
    </source>
</evidence>
<dbReference type="GO" id="GO:0004672">
    <property type="term" value="F:protein kinase activity"/>
    <property type="evidence" value="ECO:0007669"/>
    <property type="project" value="InterPro"/>
</dbReference>
<dbReference type="PANTHER" id="PTHR23264:SF35">
    <property type="entry name" value="CYTOSOLIC FE-S CLUSTER ASSEMBLY FACTOR NUBP1"/>
    <property type="match status" value="1"/>
</dbReference>
<feature type="binding site" evidence="11">
    <location>
        <position position="735"/>
    </location>
    <ligand>
        <name>[4Fe-4S] cluster</name>
        <dbReference type="ChEBI" id="CHEBI:49883"/>
        <label>2</label>
        <note>ligand shared with heterodimeric partner</note>
    </ligand>
</feature>
<proteinExistence type="inferred from homology"/>
<evidence type="ECO:0000256" key="6">
    <source>
        <dbReference type="ARBA" id="ARBA00022741"/>
    </source>
</evidence>
<reference evidence="14" key="1">
    <citation type="submission" date="2020-07" db="EMBL/GenBank/DDBJ databases">
        <title>Multicomponent nature underlies the extraordinary mechanical properties of spider dragline silk.</title>
        <authorList>
            <person name="Kono N."/>
            <person name="Nakamura H."/>
            <person name="Mori M."/>
            <person name="Yoshida Y."/>
            <person name="Ohtoshi R."/>
            <person name="Malay A.D."/>
            <person name="Moran D.A.P."/>
            <person name="Tomita M."/>
            <person name="Numata K."/>
            <person name="Arakawa K."/>
        </authorList>
    </citation>
    <scope>NUCLEOTIDE SEQUENCE</scope>
</reference>